<reference evidence="1 2" key="2">
    <citation type="journal article" date="2012" name="J. Biosci. Bioeng.">
        <title>Complete genome sequence and characterization of the N-acylhomoserine lactone-degrading gene of the potato leaf-associated Solibacillus silvestris.</title>
        <authorList>
            <person name="Morohoshi T."/>
            <person name="Tominaga Y."/>
            <person name="Someya N."/>
            <person name="Ikeda T."/>
        </authorList>
    </citation>
    <scope>NUCLEOTIDE SEQUENCE [LARGE SCALE GENOMIC DNA]</scope>
    <source>
        <strain evidence="1 2">StLB046</strain>
    </source>
</reference>
<keyword evidence="2" id="KW-1185">Reference proteome</keyword>
<accession>F2F0S1</accession>
<dbReference type="Proteomes" id="UP000006691">
    <property type="component" value="Chromosome"/>
</dbReference>
<dbReference type="EMBL" id="AP012157">
    <property type="protein sequence ID" value="BAK16315.1"/>
    <property type="molecule type" value="Genomic_DNA"/>
</dbReference>
<dbReference type="KEGG" id="siv:SSIL_1892"/>
<evidence type="ECO:0000313" key="1">
    <source>
        <dbReference type="EMBL" id="BAK16315.1"/>
    </source>
</evidence>
<name>F2F0S1_SOLSS</name>
<organism evidence="1 2">
    <name type="scientific">Solibacillus silvestris (strain StLB046)</name>
    <name type="common">Bacillus silvestris</name>
    <dbReference type="NCBI Taxonomy" id="1002809"/>
    <lineage>
        <taxon>Bacteria</taxon>
        <taxon>Bacillati</taxon>
        <taxon>Bacillota</taxon>
        <taxon>Bacilli</taxon>
        <taxon>Bacillales</taxon>
        <taxon>Caryophanaceae</taxon>
        <taxon>Solibacillus</taxon>
    </lineage>
</organism>
<protein>
    <submittedName>
        <fullName evidence="1">Uncharacterized protein</fullName>
    </submittedName>
</protein>
<reference evidence="2" key="1">
    <citation type="submission" date="2011-04" db="EMBL/GenBank/DDBJ databases">
        <title>Genome sequence of Solibacillus silvestris StLB046.</title>
        <authorList>
            <person name="Morohoshi T."/>
            <person name="Someya N."/>
            <person name="Ikeda T."/>
        </authorList>
    </citation>
    <scope>NUCLEOTIDE SEQUENCE [LARGE SCALE GENOMIC DNA]</scope>
    <source>
        <strain evidence="2">StLB046</strain>
    </source>
</reference>
<dbReference type="AlphaFoldDB" id="F2F0S1"/>
<gene>
    <name evidence="1" type="ordered locus">SSIL_1892</name>
</gene>
<sequence>MKRNGERHKNASHLKNAVNRYMVGANWLIERRKKIDLQIQGGKKEDRN</sequence>
<proteinExistence type="predicted"/>
<dbReference type="HOGENOM" id="CLU_3157870_0_0_9"/>
<evidence type="ECO:0000313" key="2">
    <source>
        <dbReference type="Proteomes" id="UP000006691"/>
    </source>
</evidence>